<gene>
    <name evidence="6" type="ORF">SAMN06295879_1164</name>
</gene>
<dbReference type="Gene3D" id="3.30.230.80">
    <property type="match status" value="1"/>
</dbReference>
<dbReference type="PIRSF" id="PIRSF002583">
    <property type="entry name" value="Hsp90"/>
    <property type="match status" value="1"/>
</dbReference>
<evidence type="ECO:0000256" key="4">
    <source>
        <dbReference type="ARBA" id="ARBA00023186"/>
    </source>
</evidence>
<organism evidence="6 7">
    <name type="scientific">Agreia bicolorata</name>
    <dbReference type="NCBI Taxonomy" id="110935"/>
    <lineage>
        <taxon>Bacteria</taxon>
        <taxon>Bacillati</taxon>
        <taxon>Actinomycetota</taxon>
        <taxon>Actinomycetes</taxon>
        <taxon>Micrococcales</taxon>
        <taxon>Microbacteriaceae</taxon>
        <taxon>Agreia</taxon>
    </lineage>
</organism>
<dbReference type="NCBIfam" id="NF010683">
    <property type="entry name" value="PRK14083.1"/>
    <property type="match status" value="1"/>
</dbReference>
<dbReference type="SUPFAM" id="SSF55874">
    <property type="entry name" value="ATPase domain of HSP90 chaperone/DNA topoisomerase II/histidine kinase"/>
    <property type="match status" value="1"/>
</dbReference>
<dbReference type="EMBL" id="FUYG01000003">
    <property type="protein sequence ID" value="SKA89246.1"/>
    <property type="molecule type" value="Genomic_DNA"/>
</dbReference>
<feature type="binding site" evidence="5">
    <location>
        <position position="82"/>
    </location>
    <ligand>
        <name>ATP</name>
        <dbReference type="ChEBI" id="CHEBI:30616"/>
    </ligand>
</feature>
<sequence length="626" mass="67533">MSRTDGVDPGAPRPFQVDLRGVVDLLSRHIYSSPQVFLRELLQNGRDAVIARRQQVAEPIAGGGGIWITPAFGEGAEFVFRDNGIGLTLADVGELLATVGRSSKRDLFDLPRTDYLGQFGIGLLSCFMVADRIVIRSRAAAGGPGVEWIGATDGTYTARELDEHETAALAIGTEVRLVPLPGMAELLSSASIVALATRFGEFLDLPVHINLPRGGEETINRDAVFLHTNAEPSAGLVAYGAELLGATPFDAIPLVVPGTATRGTAFVLPYAPPPGSRQSTRVYLGRMLLGERIDELLPDWAFFVRAVIDTEGLQPTASREQLVENESLEYTRAELGSALRRWILQKALAEPHRLAEFVAIHHVALKSLVVHDDELAGVLARWLSVETSAGPMTLDAVMQRSAHVRYAETVDEFRQVAAFADRSSPIVNGGYIYDAEIVRRLPDIVAGVTVERVTVLGELDNLDSPPMADRASAHALEERATEALRDVSCDVDVRSFEPADLPALAVADPDALRSIGRAASQEAAPPLWGSVLGRVDTAAAARRGGQSSARLRLCLNWNNPLVRTLATTHDAAVFSRSIQLVYVQALLAGHRPLQTADRRMLTSALSDLVHLSVGLPDYPSRESDES</sequence>
<dbReference type="AlphaFoldDB" id="A0A1T4XID2"/>
<comment type="similarity">
    <text evidence="1">Belongs to the heat shock protein 90 family.</text>
</comment>
<keyword evidence="4" id="KW-0143">Chaperone</keyword>
<dbReference type="Pfam" id="PF00183">
    <property type="entry name" value="HSP90"/>
    <property type="match status" value="1"/>
</dbReference>
<feature type="binding site" evidence="5">
    <location>
        <position position="40"/>
    </location>
    <ligand>
        <name>ATP</name>
        <dbReference type="ChEBI" id="CHEBI:30616"/>
    </ligand>
</feature>
<dbReference type="PRINTS" id="PR00775">
    <property type="entry name" value="HEATSHOCK90"/>
</dbReference>
<evidence type="ECO:0000256" key="2">
    <source>
        <dbReference type="ARBA" id="ARBA00022741"/>
    </source>
</evidence>
<accession>A0A1T4XID2</accession>
<protein>
    <submittedName>
        <fullName evidence="6">Molecular chaperone HtpG</fullName>
    </submittedName>
</protein>
<dbReference type="InterPro" id="IPR001404">
    <property type="entry name" value="Hsp90_fam"/>
</dbReference>
<evidence type="ECO:0000313" key="7">
    <source>
        <dbReference type="Proteomes" id="UP000189735"/>
    </source>
</evidence>
<evidence type="ECO:0000256" key="3">
    <source>
        <dbReference type="ARBA" id="ARBA00022840"/>
    </source>
</evidence>
<dbReference type="GO" id="GO:0140662">
    <property type="term" value="F:ATP-dependent protein folding chaperone"/>
    <property type="evidence" value="ECO:0007669"/>
    <property type="project" value="InterPro"/>
</dbReference>
<name>A0A1T4XID2_9MICO</name>
<dbReference type="GO" id="GO:0005524">
    <property type="term" value="F:ATP binding"/>
    <property type="evidence" value="ECO:0007669"/>
    <property type="project" value="UniProtKB-KW"/>
</dbReference>
<dbReference type="RefSeq" id="WP_078713720.1">
    <property type="nucleotide sequence ID" value="NZ_FUYG01000003.1"/>
</dbReference>
<dbReference type="GO" id="GO:0016887">
    <property type="term" value="F:ATP hydrolysis activity"/>
    <property type="evidence" value="ECO:0007669"/>
    <property type="project" value="InterPro"/>
</dbReference>
<feature type="binding site" evidence="5">
    <location>
        <position position="173"/>
    </location>
    <ligand>
        <name>ATP</name>
        <dbReference type="ChEBI" id="CHEBI:30616"/>
    </ligand>
</feature>
<dbReference type="PANTHER" id="PTHR11528">
    <property type="entry name" value="HEAT SHOCK PROTEIN 90 FAMILY MEMBER"/>
    <property type="match status" value="1"/>
</dbReference>
<dbReference type="SUPFAM" id="SSF54211">
    <property type="entry name" value="Ribosomal protein S5 domain 2-like"/>
    <property type="match status" value="1"/>
</dbReference>
<dbReference type="GO" id="GO:0051082">
    <property type="term" value="F:unfolded protein binding"/>
    <property type="evidence" value="ECO:0007669"/>
    <property type="project" value="InterPro"/>
</dbReference>
<keyword evidence="3 5" id="KW-0067">ATP-binding</keyword>
<dbReference type="InterPro" id="IPR036890">
    <property type="entry name" value="HATPase_C_sf"/>
</dbReference>
<evidence type="ECO:0000313" key="6">
    <source>
        <dbReference type="EMBL" id="SKA89246.1"/>
    </source>
</evidence>
<reference evidence="7" key="1">
    <citation type="submission" date="2017-02" db="EMBL/GenBank/DDBJ databases">
        <authorList>
            <person name="Varghese N."/>
            <person name="Submissions S."/>
        </authorList>
    </citation>
    <scope>NUCLEOTIDE SEQUENCE [LARGE SCALE GENOMIC DNA]</scope>
    <source>
        <strain evidence="7">VKM Ac-2052</strain>
    </source>
</reference>
<dbReference type="Gene3D" id="3.30.565.10">
    <property type="entry name" value="Histidine kinase-like ATPase, C-terminal domain"/>
    <property type="match status" value="1"/>
</dbReference>
<evidence type="ECO:0000256" key="1">
    <source>
        <dbReference type="ARBA" id="ARBA00008239"/>
    </source>
</evidence>
<dbReference type="Proteomes" id="UP000189735">
    <property type="component" value="Unassembled WGS sequence"/>
</dbReference>
<proteinExistence type="inferred from homology"/>
<evidence type="ECO:0000256" key="5">
    <source>
        <dbReference type="PIRSR" id="PIRSR002583-1"/>
    </source>
</evidence>
<keyword evidence="2 5" id="KW-0547">Nucleotide-binding</keyword>
<dbReference type="InterPro" id="IPR020575">
    <property type="entry name" value="Hsp90_N"/>
</dbReference>
<feature type="binding site" evidence="5">
    <location>
        <position position="44"/>
    </location>
    <ligand>
        <name>ATP</name>
        <dbReference type="ChEBI" id="CHEBI:30616"/>
    </ligand>
</feature>
<dbReference type="InterPro" id="IPR020568">
    <property type="entry name" value="Ribosomal_Su5_D2-typ_SF"/>
</dbReference>